<proteinExistence type="predicted"/>
<reference evidence="1" key="1">
    <citation type="submission" date="2021-05" db="EMBL/GenBank/DDBJ databases">
        <authorList>
            <person name="Pan Q."/>
            <person name="Jouanno E."/>
            <person name="Zahm M."/>
            <person name="Klopp C."/>
            <person name="Cabau C."/>
            <person name="Louis A."/>
            <person name="Berthelot C."/>
            <person name="Parey E."/>
            <person name="Roest Crollius H."/>
            <person name="Montfort J."/>
            <person name="Robinson-Rechavi M."/>
            <person name="Bouchez O."/>
            <person name="Lampietro C."/>
            <person name="Lopez Roques C."/>
            <person name="Donnadieu C."/>
            <person name="Postlethwait J."/>
            <person name="Bobe J."/>
            <person name="Dillon D."/>
            <person name="Chandos A."/>
            <person name="von Hippel F."/>
            <person name="Guiguen Y."/>
        </authorList>
    </citation>
    <scope>NUCLEOTIDE SEQUENCE</scope>
    <source>
        <strain evidence="1">YG-Jan2019</strain>
    </source>
</reference>
<evidence type="ECO:0000313" key="1">
    <source>
        <dbReference type="EMBL" id="KAJ8010259.1"/>
    </source>
</evidence>
<dbReference type="EMBL" id="CM055733">
    <property type="protein sequence ID" value="KAJ8010259.1"/>
    <property type="molecule type" value="Genomic_DNA"/>
</dbReference>
<sequence>MDEEVQAFADQIDVKTAECENRFLEVKVATQETFWTSYAEEAFFKQVNTAETAITQAEEEEVNPRKSIKDRRLRNRALDREVVELGEMLVEWTELVHGSKALDLGTRHKTLKKRVLALSDKLEEDERDQVEGREENLRDDSGAAGGPMQEASFLTLPDMSSDHKLKPKRDMKQS</sequence>
<gene>
    <name evidence="1" type="ORF">DPEC_G00073140</name>
</gene>
<accession>A0ACC2H2I0</accession>
<evidence type="ECO:0000313" key="2">
    <source>
        <dbReference type="Proteomes" id="UP001157502"/>
    </source>
</evidence>
<comment type="caution">
    <text evidence="1">The sequence shown here is derived from an EMBL/GenBank/DDBJ whole genome shotgun (WGS) entry which is preliminary data.</text>
</comment>
<dbReference type="Proteomes" id="UP001157502">
    <property type="component" value="Chromosome 6"/>
</dbReference>
<name>A0ACC2H2I0_DALPE</name>
<keyword evidence="2" id="KW-1185">Reference proteome</keyword>
<protein>
    <submittedName>
        <fullName evidence="1">Uncharacterized protein</fullName>
    </submittedName>
</protein>
<organism evidence="1 2">
    <name type="scientific">Dallia pectoralis</name>
    <name type="common">Alaska blackfish</name>
    <dbReference type="NCBI Taxonomy" id="75939"/>
    <lineage>
        <taxon>Eukaryota</taxon>
        <taxon>Metazoa</taxon>
        <taxon>Chordata</taxon>
        <taxon>Craniata</taxon>
        <taxon>Vertebrata</taxon>
        <taxon>Euteleostomi</taxon>
        <taxon>Actinopterygii</taxon>
        <taxon>Neopterygii</taxon>
        <taxon>Teleostei</taxon>
        <taxon>Protacanthopterygii</taxon>
        <taxon>Esociformes</taxon>
        <taxon>Umbridae</taxon>
        <taxon>Dallia</taxon>
    </lineage>
</organism>